<feature type="transmembrane region" description="Helical" evidence="1">
    <location>
        <begin position="136"/>
        <end position="157"/>
    </location>
</feature>
<feature type="transmembrane region" description="Helical" evidence="1">
    <location>
        <begin position="217"/>
        <end position="238"/>
    </location>
</feature>
<name>A0ABS9Z4J2_9HYPH</name>
<feature type="transmembrane region" description="Helical" evidence="1">
    <location>
        <begin position="65"/>
        <end position="84"/>
    </location>
</feature>
<accession>A0ABS9Z4J2</accession>
<dbReference type="EMBL" id="JAIVFP010000001">
    <property type="protein sequence ID" value="MCI4682295.1"/>
    <property type="molecule type" value="Genomic_DNA"/>
</dbReference>
<feature type="transmembrane region" description="Helical" evidence="1">
    <location>
        <begin position="12"/>
        <end position="29"/>
    </location>
</feature>
<proteinExistence type="predicted"/>
<feature type="transmembrane region" description="Helical" evidence="1">
    <location>
        <begin position="35"/>
        <end position="53"/>
    </location>
</feature>
<keyword evidence="1" id="KW-0812">Transmembrane</keyword>
<organism evidence="2 3">
    <name type="scientific">Candidatus Rhodoblastus alkanivorans</name>
    <dbReference type="NCBI Taxonomy" id="2954117"/>
    <lineage>
        <taxon>Bacteria</taxon>
        <taxon>Pseudomonadati</taxon>
        <taxon>Pseudomonadota</taxon>
        <taxon>Alphaproteobacteria</taxon>
        <taxon>Hyphomicrobiales</taxon>
        <taxon>Rhodoblastaceae</taxon>
        <taxon>Rhodoblastus</taxon>
    </lineage>
</organism>
<feature type="transmembrane region" description="Helical" evidence="1">
    <location>
        <begin position="90"/>
        <end position="109"/>
    </location>
</feature>
<keyword evidence="1" id="KW-0472">Membrane</keyword>
<protein>
    <recommendedName>
        <fullName evidence="4">Membrane-anchored protein</fullName>
    </recommendedName>
</protein>
<dbReference type="InterPro" id="IPR007136">
    <property type="entry name" value="DUF347"/>
</dbReference>
<reference evidence="2" key="1">
    <citation type="journal article" date="2022" name="ISME J.">
        <title>Identification of active gaseous-alkane degraders at natural gas seeps.</title>
        <authorList>
            <person name="Farhan Ul Haque M."/>
            <person name="Hernandez M."/>
            <person name="Crombie A.T."/>
            <person name="Murrell J.C."/>
        </authorList>
    </citation>
    <scope>NUCLEOTIDE SEQUENCE</scope>
    <source>
        <strain evidence="2">PC2</strain>
    </source>
</reference>
<evidence type="ECO:0000313" key="3">
    <source>
        <dbReference type="Proteomes" id="UP001139104"/>
    </source>
</evidence>
<keyword evidence="1" id="KW-1133">Transmembrane helix</keyword>
<dbReference type="RefSeq" id="WP_243066317.1">
    <property type="nucleotide sequence ID" value="NZ_JAIVFK010000078.1"/>
</dbReference>
<evidence type="ECO:0008006" key="4">
    <source>
        <dbReference type="Google" id="ProtNLM"/>
    </source>
</evidence>
<comment type="caution">
    <text evidence="2">The sequence shown here is derived from an EMBL/GenBank/DDBJ whole genome shotgun (WGS) entry which is preliminary data.</text>
</comment>
<feature type="transmembrane region" description="Helical" evidence="1">
    <location>
        <begin position="191"/>
        <end position="211"/>
    </location>
</feature>
<keyword evidence="3" id="KW-1185">Reference proteome</keyword>
<evidence type="ECO:0000256" key="1">
    <source>
        <dbReference type="SAM" id="Phobius"/>
    </source>
</evidence>
<sequence length="251" mass="26255">MQGLPEINARYWLLLLIASVCGTNLGDLASDKLGLGFLGAFAIFSVIFLSMAVASRRIAFLGEAYYWVAIVVSRAGATDVADFATHQLRLSYPALIIGSLAVLVATLAITGRLGQNTIRTVDAADGPAMAFPTANAAYWTAMILANAFGTIAGDYLADELRFGVGQAMLLTAPAAAVAVMLRVAGQSSSKFGYWAVVLLIRAVATNLGDYLADGLGLGFSVSCGAAFLLLALLILALLTSAWPRMRAAEAR</sequence>
<feature type="transmembrane region" description="Helical" evidence="1">
    <location>
        <begin position="163"/>
        <end position="184"/>
    </location>
</feature>
<gene>
    <name evidence="2" type="ORF">K2U94_05900</name>
</gene>
<evidence type="ECO:0000313" key="2">
    <source>
        <dbReference type="EMBL" id="MCI4682295.1"/>
    </source>
</evidence>
<dbReference type="Pfam" id="PF03988">
    <property type="entry name" value="DUF347"/>
    <property type="match status" value="2"/>
</dbReference>
<dbReference type="Proteomes" id="UP001139104">
    <property type="component" value="Unassembled WGS sequence"/>
</dbReference>